<evidence type="ECO:0000313" key="9">
    <source>
        <dbReference type="Proteomes" id="UP001056855"/>
    </source>
</evidence>
<dbReference type="PRINTS" id="PR00260">
    <property type="entry name" value="CHEMTRNSDUCR"/>
</dbReference>
<organism evidence="8 9">
    <name type="scientific">Natronosalvus rutilus</name>
    <dbReference type="NCBI Taxonomy" id="2953753"/>
    <lineage>
        <taxon>Archaea</taxon>
        <taxon>Methanobacteriati</taxon>
        <taxon>Methanobacteriota</taxon>
        <taxon>Stenosarchaea group</taxon>
        <taxon>Halobacteria</taxon>
        <taxon>Halobacteriales</taxon>
        <taxon>Natrialbaceae</taxon>
        <taxon>Natronosalvus</taxon>
    </lineage>
</organism>
<feature type="region of interest" description="Disordered" evidence="5">
    <location>
        <begin position="443"/>
        <end position="466"/>
    </location>
</feature>
<protein>
    <submittedName>
        <fullName evidence="8">Methyl-accepting chemotaxis protein</fullName>
    </submittedName>
</protein>
<feature type="coiled-coil region" evidence="4">
    <location>
        <begin position="584"/>
        <end position="618"/>
    </location>
</feature>
<dbReference type="PANTHER" id="PTHR32089">
    <property type="entry name" value="METHYL-ACCEPTING CHEMOTAXIS PROTEIN MCPB"/>
    <property type="match status" value="1"/>
</dbReference>
<dbReference type="KEGG" id="sawl:NGM29_01920"/>
<dbReference type="SMART" id="SM00283">
    <property type="entry name" value="MA"/>
    <property type="match status" value="1"/>
</dbReference>
<dbReference type="GO" id="GO:0004888">
    <property type="term" value="F:transmembrane signaling receptor activity"/>
    <property type="evidence" value="ECO:0007669"/>
    <property type="project" value="InterPro"/>
</dbReference>
<evidence type="ECO:0000256" key="3">
    <source>
        <dbReference type="PROSITE-ProRule" id="PRU00284"/>
    </source>
</evidence>
<dbReference type="InterPro" id="IPR004090">
    <property type="entry name" value="Chemotax_Me-accpt_rcpt"/>
</dbReference>
<dbReference type="EMBL" id="CP100355">
    <property type="protein sequence ID" value="UTF54068.1"/>
    <property type="molecule type" value="Genomic_DNA"/>
</dbReference>
<evidence type="ECO:0000259" key="6">
    <source>
        <dbReference type="PROSITE" id="PS50111"/>
    </source>
</evidence>
<sequence length="819" mass="87867">MQNDSAELAQQEARNVDKWNQLNIQEHQSLESSVGTGEQVRLVAARNSISGGHSVHYVNLNDNVTNSTVDALHGKAPAEIAQEHKTEDGGIAWAAELGRIEPNYESNRDTLQSGGQVFGEPVSNFDTNVAVVPHVSTDGTPVLSYVSSVDGKNEFLVVSLEMSAYAEEMIHTENEGRISFIVRETGDGAQVVMDPSENAYFEDYSTKDINFSAVGTEGEHFSTEEPNDALASAVGGDYGNEPYIGATARVTEGSPFLVVVHTPESEAFGFVQDVQQYGIYASIGGILFVMLIGGVIGRNTSRSIDRLTTKAERMEEGDLDVEFETQRVDSIGRLYAGFANMRDSLKNQIQNAQNAREEAEQARAETEAINRHLEAKADEYRAVMQETAEGDLTARMDADTDNEAMEDIALEFNAMVAELEETTAGVKAFATDVATASEQVTASSEEVRSASEQVTESVQEISDGAERQNQSLQSVNHEMNGLSTTIEQIAASSNQVADIAERTAQTGKRGRDAAQDAIEGMAEIESESQSAVEEIERLEAEMEQIDELIEFITEVAEQTNMLALNANIEAARSGDSGEGFSVVAGEVKELAEETKTAAEDIEERLEAIQNQTEQTATEVQLTSDRVAEHTDSVQRAATALDEIADYAGETNVGVQEISAASEEQAASTQEVVSMVDEAATISEETTAESENVAAAAEEQTTALTEVSRSASDLANQAAQLSEALDRFDTEIGPGQVVDAETAVPVAGTDDPTPLPETGSEPSLEDESTSEPVDDASESLEDQRVDADETDDVERADDTASGEGQGDDDPSDVFTFGGEN</sequence>
<dbReference type="AlphaFoldDB" id="A0A9E7NBS6"/>
<evidence type="ECO:0000256" key="1">
    <source>
        <dbReference type="ARBA" id="ARBA00023224"/>
    </source>
</evidence>
<dbReference type="PROSITE" id="PS50111">
    <property type="entry name" value="CHEMOTAXIS_TRANSDUC_2"/>
    <property type="match status" value="1"/>
</dbReference>
<gene>
    <name evidence="8" type="ORF">NGM29_01920</name>
</gene>
<name>A0A9E7NBS6_9EURY</name>
<feature type="compositionally biased region" description="Acidic residues" evidence="5">
    <location>
        <begin position="762"/>
        <end position="779"/>
    </location>
</feature>
<feature type="domain" description="HAMP" evidence="7">
    <location>
        <begin position="371"/>
        <end position="424"/>
    </location>
</feature>
<dbReference type="SUPFAM" id="SSF58104">
    <property type="entry name" value="Methyl-accepting chemotaxis protein (MCP) signaling domain"/>
    <property type="match status" value="1"/>
</dbReference>
<proteinExistence type="inferred from homology"/>
<feature type="domain" description="HAMP" evidence="7">
    <location>
        <begin position="298"/>
        <end position="350"/>
    </location>
</feature>
<keyword evidence="1 3" id="KW-0807">Transducer</keyword>
<dbReference type="GO" id="GO:0006935">
    <property type="term" value="P:chemotaxis"/>
    <property type="evidence" value="ECO:0007669"/>
    <property type="project" value="InterPro"/>
</dbReference>
<feature type="coiled-coil region" evidence="4">
    <location>
        <begin position="521"/>
        <end position="555"/>
    </location>
</feature>
<reference evidence="8" key="1">
    <citation type="submission" date="2022-06" db="EMBL/GenBank/DDBJ databases">
        <title>Diverse halophilic archaea isolated from saline environments.</title>
        <authorList>
            <person name="Cui H.-L."/>
        </authorList>
    </citation>
    <scope>NUCLEOTIDE SEQUENCE</scope>
    <source>
        <strain evidence="8">WLHS1</strain>
    </source>
</reference>
<dbReference type="Gene3D" id="6.10.250.1910">
    <property type="match status" value="1"/>
</dbReference>
<evidence type="ECO:0000256" key="4">
    <source>
        <dbReference type="SAM" id="Coils"/>
    </source>
</evidence>
<dbReference type="PROSITE" id="PS50885">
    <property type="entry name" value="HAMP"/>
    <property type="match status" value="2"/>
</dbReference>
<keyword evidence="9" id="KW-1185">Reference proteome</keyword>
<dbReference type="GO" id="GO:0016020">
    <property type="term" value="C:membrane"/>
    <property type="evidence" value="ECO:0007669"/>
    <property type="project" value="InterPro"/>
</dbReference>
<evidence type="ECO:0000256" key="2">
    <source>
        <dbReference type="ARBA" id="ARBA00029447"/>
    </source>
</evidence>
<comment type="similarity">
    <text evidence="2">Belongs to the methyl-accepting chemotaxis (MCP) protein family.</text>
</comment>
<keyword evidence="4" id="KW-0175">Coiled coil</keyword>
<dbReference type="InterPro" id="IPR004089">
    <property type="entry name" value="MCPsignal_dom"/>
</dbReference>
<dbReference type="Proteomes" id="UP001056855">
    <property type="component" value="Chromosome"/>
</dbReference>
<dbReference type="Pfam" id="PF00672">
    <property type="entry name" value="HAMP"/>
    <property type="match status" value="1"/>
</dbReference>
<dbReference type="GO" id="GO:0007165">
    <property type="term" value="P:signal transduction"/>
    <property type="evidence" value="ECO:0007669"/>
    <property type="project" value="UniProtKB-KW"/>
</dbReference>
<dbReference type="RefSeq" id="WP_254158577.1">
    <property type="nucleotide sequence ID" value="NZ_CP100355.1"/>
</dbReference>
<feature type="coiled-coil region" evidence="4">
    <location>
        <begin position="335"/>
        <end position="422"/>
    </location>
</feature>
<evidence type="ECO:0000256" key="5">
    <source>
        <dbReference type="SAM" id="MobiDB-lite"/>
    </source>
</evidence>
<dbReference type="InterPro" id="IPR003660">
    <property type="entry name" value="HAMP_dom"/>
</dbReference>
<accession>A0A9E7NBS6</accession>
<dbReference type="Gene3D" id="1.10.287.950">
    <property type="entry name" value="Methyl-accepting chemotaxis protein"/>
    <property type="match status" value="1"/>
</dbReference>
<dbReference type="SMART" id="SM00304">
    <property type="entry name" value="HAMP"/>
    <property type="match status" value="2"/>
</dbReference>
<evidence type="ECO:0000313" key="8">
    <source>
        <dbReference type="EMBL" id="UTF54068.1"/>
    </source>
</evidence>
<dbReference type="Pfam" id="PF00015">
    <property type="entry name" value="MCPsignal"/>
    <property type="match status" value="1"/>
</dbReference>
<feature type="domain" description="Methyl-accepting transducer" evidence="6">
    <location>
        <begin position="443"/>
        <end position="679"/>
    </location>
</feature>
<evidence type="ECO:0000259" key="7">
    <source>
        <dbReference type="PROSITE" id="PS50885"/>
    </source>
</evidence>
<dbReference type="CDD" id="cd06225">
    <property type="entry name" value="HAMP"/>
    <property type="match status" value="1"/>
</dbReference>
<dbReference type="GeneID" id="73288764"/>
<dbReference type="CDD" id="cd11386">
    <property type="entry name" value="MCP_signal"/>
    <property type="match status" value="1"/>
</dbReference>
<feature type="region of interest" description="Disordered" evidence="5">
    <location>
        <begin position="735"/>
        <end position="819"/>
    </location>
</feature>
<feature type="compositionally biased region" description="Polar residues" evidence="5">
    <location>
        <begin position="443"/>
        <end position="460"/>
    </location>
</feature>
<dbReference type="PANTHER" id="PTHR32089:SF112">
    <property type="entry name" value="LYSOZYME-LIKE PROTEIN-RELATED"/>
    <property type="match status" value="1"/>
</dbReference>